<feature type="repeat" description="ANK" evidence="3">
    <location>
        <begin position="48"/>
        <end position="73"/>
    </location>
</feature>
<keyword evidence="5" id="KW-1185">Reference proteome</keyword>
<dbReference type="PROSITE" id="PS50297">
    <property type="entry name" value="ANK_REP_REGION"/>
    <property type="match status" value="2"/>
</dbReference>
<dbReference type="PANTHER" id="PTHR24171">
    <property type="entry name" value="ANKYRIN REPEAT DOMAIN-CONTAINING PROTEIN 39-RELATED"/>
    <property type="match status" value="1"/>
</dbReference>
<dbReference type="GO" id="GO:0004842">
    <property type="term" value="F:ubiquitin-protein transferase activity"/>
    <property type="evidence" value="ECO:0007669"/>
    <property type="project" value="TreeGrafter"/>
</dbReference>
<dbReference type="SMART" id="SM00248">
    <property type="entry name" value="ANK"/>
    <property type="match status" value="3"/>
</dbReference>
<comment type="caution">
    <text evidence="4">The sequence shown here is derived from an EMBL/GenBank/DDBJ whole genome shotgun (WGS) entry which is preliminary data.</text>
</comment>
<dbReference type="PROSITE" id="PS50088">
    <property type="entry name" value="ANK_REPEAT"/>
    <property type="match status" value="2"/>
</dbReference>
<dbReference type="SUPFAM" id="SSF48403">
    <property type="entry name" value="Ankyrin repeat"/>
    <property type="match status" value="1"/>
</dbReference>
<dbReference type="InterPro" id="IPR002110">
    <property type="entry name" value="Ankyrin_rpt"/>
</dbReference>
<protein>
    <submittedName>
        <fullName evidence="4">Uncharacterized protein</fullName>
    </submittedName>
</protein>
<dbReference type="EMBL" id="JAKOGI010000014">
    <property type="protein sequence ID" value="KAJ8450616.1"/>
    <property type="molecule type" value="Genomic_DNA"/>
</dbReference>
<dbReference type="Gene3D" id="1.25.40.20">
    <property type="entry name" value="Ankyrin repeat-containing domain"/>
    <property type="match status" value="2"/>
</dbReference>
<name>A0A9Q1QR45_9CARY</name>
<dbReference type="InterPro" id="IPR036770">
    <property type="entry name" value="Ankyrin_rpt-contain_sf"/>
</dbReference>
<proteinExistence type="predicted"/>
<sequence>MGAEAKPADEIPMEEEVDSLLEAARYDDLDDLKGLESGGISLDAKDSQGRTALHMAAANGHHGIVEYLISKGVVRRCSPVFTVLQGGGADSVEFICNMALDAMYMFIVVLVVLSDHVLRVFRDLGKDLNALNEEKNSPLHWACLNGHVQVVKTLILAGANVSVLNSHERTPIDEALSRGKMDVIDAINEAVAQVELTQARVS</sequence>
<evidence type="ECO:0000256" key="3">
    <source>
        <dbReference type="PROSITE-ProRule" id="PRU00023"/>
    </source>
</evidence>
<evidence type="ECO:0000313" key="4">
    <source>
        <dbReference type="EMBL" id="KAJ8450616.1"/>
    </source>
</evidence>
<reference evidence="4" key="1">
    <citation type="submission" date="2022-04" db="EMBL/GenBank/DDBJ databases">
        <title>Carnegiea gigantea Genome sequencing and assembly v2.</title>
        <authorList>
            <person name="Copetti D."/>
            <person name="Sanderson M.J."/>
            <person name="Burquez A."/>
            <person name="Wojciechowski M.F."/>
        </authorList>
    </citation>
    <scope>NUCLEOTIDE SEQUENCE</scope>
    <source>
        <strain evidence="4">SGP5-SGP5p</strain>
        <tissue evidence="4">Aerial part</tissue>
    </source>
</reference>
<organism evidence="4 5">
    <name type="scientific">Carnegiea gigantea</name>
    <dbReference type="NCBI Taxonomy" id="171969"/>
    <lineage>
        <taxon>Eukaryota</taxon>
        <taxon>Viridiplantae</taxon>
        <taxon>Streptophyta</taxon>
        <taxon>Embryophyta</taxon>
        <taxon>Tracheophyta</taxon>
        <taxon>Spermatophyta</taxon>
        <taxon>Magnoliopsida</taxon>
        <taxon>eudicotyledons</taxon>
        <taxon>Gunneridae</taxon>
        <taxon>Pentapetalae</taxon>
        <taxon>Caryophyllales</taxon>
        <taxon>Cactineae</taxon>
        <taxon>Cactaceae</taxon>
        <taxon>Cactoideae</taxon>
        <taxon>Echinocereeae</taxon>
        <taxon>Carnegiea</taxon>
    </lineage>
</organism>
<dbReference type="OrthoDB" id="10057496at2759"/>
<dbReference type="Pfam" id="PF12796">
    <property type="entry name" value="Ank_2"/>
    <property type="match status" value="1"/>
</dbReference>
<accession>A0A9Q1QR45</accession>
<evidence type="ECO:0000313" key="5">
    <source>
        <dbReference type="Proteomes" id="UP001153076"/>
    </source>
</evidence>
<dbReference type="Pfam" id="PF13637">
    <property type="entry name" value="Ank_4"/>
    <property type="match status" value="1"/>
</dbReference>
<evidence type="ECO:0000256" key="2">
    <source>
        <dbReference type="ARBA" id="ARBA00023043"/>
    </source>
</evidence>
<dbReference type="PRINTS" id="PR01415">
    <property type="entry name" value="ANKYRIN"/>
</dbReference>
<keyword evidence="2 3" id="KW-0040">ANK repeat</keyword>
<gene>
    <name evidence="4" type="ORF">Cgig2_020253</name>
</gene>
<dbReference type="GO" id="GO:0085020">
    <property type="term" value="P:protein K6-linked ubiquitination"/>
    <property type="evidence" value="ECO:0007669"/>
    <property type="project" value="TreeGrafter"/>
</dbReference>
<keyword evidence="1" id="KW-0677">Repeat</keyword>
<dbReference type="PANTHER" id="PTHR24171:SF8">
    <property type="entry name" value="BRCA1-ASSOCIATED RING DOMAIN PROTEIN 1"/>
    <property type="match status" value="1"/>
</dbReference>
<dbReference type="Proteomes" id="UP001153076">
    <property type="component" value="Unassembled WGS sequence"/>
</dbReference>
<feature type="repeat" description="ANK" evidence="3">
    <location>
        <begin position="134"/>
        <end position="166"/>
    </location>
</feature>
<evidence type="ECO:0000256" key="1">
    <source>
        <dbReference type="ARBA" id="ARBA00022737"/>
    </source>
</evidence>
<dbReference type="AlphaFoldDB" id="A0A9Q1QR45"/>